<evidence type="ECO:0000313" key="1">
    <source>
        <dbReference type="EMBL" id="MBB6470792.1"/>
    </source>
</evidence>
<protein>
    <recommendedName>
        <fullName evidence="3">Beta protein</fullName>
    </recommendedName>
</protein>
<sequence>MTVYVPILKGRRPQFQALRHVTDQDDTRPVVEVEPGERDADVKVSVTRLAGEVGRNIPDGVALAFDTAPLARRFGRSAPREALSVLATLLEDRGHAFRPVIRPDDDPGGLGDVRRLVADHQMGVCLRVDGAYACGLGDVRPLLEQLDAVGVAPERADVVVDRGYLPPGSDAVTGVAGTVELLLGVPWQSVVVAAGSFPAPGDLRALPPRRVCTIGRREARLWREARRRWPVGVGDYGVDHPGPPPEGRPFGPNLRYTTGDTWRLYQWPTDASGGYSTFYDLCRTLRESADWPRDGPAFSWGDRRIELAALGRAGPGGGAQWKAYSVSHHLASIRRHLDDEEAFTAPTDQDI</sequence>
<name>A0A7X0M460_9ACTN</name>
<dbReference type="Pfam" id="PF14350">
    <property type="entry name" value="Beta_protein"/>
    <property type="match status" value="1"/>
</dbReference>
<organism evidence="1 2">
    <name type="scientific">Sphaerisporangium rubeum</name>
    <dbReference type="NCBI Taxonomy" id="321317"/>
    <lineage>
        <taxon>Bacteria</taxon>
        <taxon>Bacillati</taxon>
        <taxon>Actinomycetota</taxon>
        <taxon>Actinomycetes</taxon>
        <taxon>Streptosporangiales</taxon>
        <taxon>Streptosporangiaceae</taxon>
        <taxon>Sphaerisporangium</taxon>
    </lineage>
</organism>
<evidence type="ECO:0008006" key="3">
    <source>
        <dbReference type="Google" id="ProtNLM"/>
    </source>
</evidence>
<dbReference type="EMBL" id="JACHIU010000001">
    <property type="protein sequence ID" value="MBB6470792.1"/>
    <property type="molecule type" value="Genomic_DNA"/>
</dbReference>
<reference evidence="1 2" key="1">
    <citation type="submission" date="2020-08" db="EMBL/GenBank/DDBJ databases">
        <title>Sequencing the genomes of 1000 actinobacteria strains.</title>
        <authorList>
            <person name="Klenk H.-P."/>
        </authorList>
    </citation>
    <scope>NUCLEOTIDE SEQUENCE [LARGE SCALE GENOMIC DNA]</scope>
    <source>
        <strain evidence="1 2">DSM 44936</strain>
    </source>
</reference>
<keyword evidence="2" id="KW-1185">Reference proteome</keyword>
<proteinExistence type="predicted"/>
<dbReference type="AlphaFoldDB" id="A0A7X0M460"/>
<dbReference type="InterPro" id="IPR025683">
    <property type="entry name" value="Protein_beta"/>
</dbReference>
<dbReference type="RefSeq" id="WP_184978104.1">
    <property type="nucleotide sequence ID" value="NZ_BAAALO010000006.1"/>
</dbReference>
<gene>
    <name evidence="1" type="ORF">BJ992_000223</name>
</gene>
<accession>A0A7X0M460</accession>
<comment type="caution">
    <text evidence="1">The sequence shown here is derived from an EMBL/GenBank/DDBJ whole genome shotgun (WGS) entry which is preliminary data.</text>
</comment>
<evidence type="ECO:0000313" key="2">
    <source>
        <dbReference type="Proteomes" id="UP000555564"/>
    </source>
</evidence>
<dbReference type="Proteomes" id="UP000555564">
    <property type="component" value="Unassembled WGS sequence"/>
</dbReference>